<reference evidence="1" key="1">
    <citation type="journal article" date="2022" name="Int. J. Mol. Sci.">
        <title>Draft Genome of Tanacetum Coccineum: Genomic Comparison of Closely Related Tanacetum-Family Plants.</title>
        <authorList>
            <person name="Yamashiro T."/>
            <person name="Shiraishi A."/>
            <person name="Nakayama K."/>
            <person name="Satake H."/>
        </authorList>
    </citation>
    <scope>NUCLEOTIDE SEQUENCE</scope>
</reference>
<keyword evidence="2" id="KW-1185">Reference proteome</keyword>
<evidence type="ECO:0000313" key="2">
    <source>
        <dbReference type="Proteomes" id="UP001151760"/>
    </source>
</evidence>
<sequence>MAGLIMKECISATSKSFISNNNNGKMIEKNFIEIEGTFLLKICDNAFHGNDGEDVFKHINSFLEVVEPLKIRGLSHDRFRLSVFPTSLSEHDKEEETNDDNDPDVIDNIPEIDDDLFNFDSPFSDIDGFCNGGELPGMVQIGSMSYFQDHKWYDELMDGKLKDETLTLKTKVEKSWGDATPGTEDFERGPYANMKTNWTHDPYLSTNQIFGARNVGITRENQGYYEHMGNETPEQSVCLHTALAKARIARTSSNFSAGPCCKRNRL</sequence>
<protein>
    <submittedName>
        <fullName evidence="1">Uncharacterized protein</fullName>
    </submittedName>
</protein>
<name>A0ABQ5ABC4_9ASTR</name>
<dbReference type="EMBL" id="BQNB010012157">
    <property type="protein sequence ID" value="GJS99945.1"/>
    <property type="molecule type" value="Genomic_DNA"/>
</dbReference>
<reference evidence="1" key="2">
    <citation type="submission" date="2022-01" db="EMBL/GenBank/DDBJ databases">
        <authorList>
            <person name="Yamashiro T."/>
            <person name="Shiraishi A."/>
            <person name="Satake H."/>
            <person name="Nakayama K."/>
        </authorList>
    </citation>
    <scope>NUCLEOTIDE SEQUENCE</scope>
</reference>
<gene>
    <name evidence="1" type="ORF">Tco_0821115</name>
</gene>
<accession>A0ABQ5ABC4</accession>
<dbReference type="Proteomes" id="UP001151760">
    <property type="component" value="Unassembled WGS sequence"/>
</dbReference>
<organism evidence="1 2">
    <name type="scientific">Tanacetum coccineum</name>
    <dbReference type="NCBI Taxonomy" id="301880"/>
    <lineage>
        <taxon>Eukaryota</taxon>
        <taxon>Viridiplantae</taxon>
        <taxon>Streptophyta</taxon>
        <taxon>Embryophyta</taxon>
        <taxon>Tracheophyta</taxon>
        <taxon>Spermatophyta</taxon>
        <taxon>Magnoliopsida</taxon>
        <taxon>eudicotyledons</taxon>
        <taxon>Gunneridae</taxon>
        <taxon>Pentapetalae</taxon>
        <taxon>asterids</taxon>
        <taxon>campanulids</taxon>
        <taxon>Asterales</taxon>
        <taxon>Asteraceae</taxon>
        <taxon>Asteroideae</taxon>
        <taxon>Anthemideae</taxon>
        <taxon>Anthemidinae</taxon>
        <taxon>Tanacetum</taxon>
    </lineage>
</organism>
<comment type="caution">
    <text evidence="1">The sequence shown here is derived from an EMBL/GenBank/DDBJ whole genome shotgun (WGS) entry which is preliminary data.</text>
</comment>
<proteinExistence type="predicted"/>
<evidence type="ECO:0000313" key="1">
    <source>
        <dbReference type="EMBL" id="GJS99945.1"/>
    </source>
</evidence>